<proteinExistence type="predicted"/>
<dbReference type="Proteomes" id="UP000274131">
    <property type="component" value="Unassembled WGS sequence"/>
</dbReference>
<name>A0A0N4UU12_ENTVE</name>
<accession>A0A0N4UU12</accession>
<protein>
    <submittedName>
        <fullName evidence="3">Integrin_alpha2 domain-containing protein</fullName>
    </submittedName>
</protein>
<evidence type="ECO:0000313" key="2">
    <source>
        <dbReference type="Proteomes" id="UP000274131"/>
    </source>
</evidence>
<reference evidence="3" key="1">
    <citation type="submission" date="2017-02" db="UniProtKB">
        <authorList>
            <consortium name="WormBaseParasite"/>
        </authorList>
    </citation>
    <scope>IDENTIFICATION</scope>
</reference>
<organism evidence="3">
    <name type="scientific">Enterobius vermicularis</name>
    <name type="common">Human pinworm</name>
    <dbReference type="NCBI Taxonomy" id="51028"/>
    <lineage>
        <taxon>Eukaryota</taxon>
        <taxon>Metazoa</taxon>
        <taxon>Ecdysozoa</taxon>
        <taxon>Nematoda</taxon>
        <taxon>Chromadorea</taxon>
        <taxon>Rhabditida</taxon>
        <taxon>Spirurina</taxon>
        <taxon>Oxyuridomorpha</taxon>
        <taxon>Oxyuroidea</taxon>
        <taxon>Oxyuridae</taxon>
        <taxon>Enterobius</taxon>
    </lineage>
</organism>
<evidence type="ECO:0000313" key="1">
    <source>
        <dbReference type="EMBL" id="VDD85434.1"/>
    </source>
</evidence>
<dbReference type="AlphaFoldDB" id="A0A0N4UU12"/>
<reference evidence="1 2" key="2">
    <citation type="submission" date="2018-10" db="EMBL/GenBank/DDBJ databases">
        <authorList>
            <consortium name="Pathogen Informatics"/>
        </authorList>
    </citation>
    <scope>NUCLEOTIDE SEQUENCE [LARGE SCALE GENOMIC DNA]</scope>
</reference>
<keyword evidence="2" id="KW-1185">Reference proteome</keyword>
<sequence>MAPARLDQRGSQDSWWCYSSPVLAIATAAYNLGGFFFGAAYQSDVDELIFDVQKQRYSCDVRVCDCQKFTNVPKVRLYLVTAEFGKEAENNCNEERKEQDCVVYKGVALRVSQTVFEVWEKVNSRNEKEKYMEA</sequence>
<dbReference type="WBParaSite" id="EVEC_0000085301-mRNA-1">
    <property type="protein sequence ID" value="EVEC_0000085301-mRNA-1"/>
    <property type="gene ID" value="EVEC_0000085301"/>
</dbReference>
<evidence type="ECO:0000313" key="3">
    <source>
        <dbReference type="WBParaSite" id="EVEC_0000085301-mRNA-1"/>
    </source>
</evidence>
<dbReference type="EMBL" id="UXUI01001388">
    <property type="protein sequence ID" value="VDD85434.1"/>
    <property type="molecule type" value="Genomic_DNA"/>
</dbReference>
<gene>
    <name evidence="1" type="ORF">EVEC_LOCUS577</name>
</gene>